<dbReference type="Proteomes" id="UP000618818">
    <property type="component" value="Unassembled WGS sequence"/>
</dbReference>
<name>A0ABR8NF26_9ACTN</name>
<comment type="caution">
    <text evidence="2">The sequence shown here is derived from an EMBL/GenBank/DDBJ whole genome shotgun (WGS) entry which is preliminary data.</text>
</comment>
<accession>A0ABR8NF26</accession>
<feature type="transmembrane region" description="Helical" evidence="1">
    <location>
        <begin position="107"/>
        <end position="125"/>
    </location>
</feature>
<organism evidence="2 3">
    <name type="scientific">Nocardioides cavernae</name>
    <dbReference type="NCBI Taxonomy" id="1921566"/>
    <lineage>
        <taxon>Bacteria</taxon>
        <taxon>Bacillati</taxon>
        <taxon>Actinomycetota</taxon>
        <taxon>Actinomycetes</taxon>
        <taxon>Propionibacteriales</taxon>
        <taxon>Nocardioidaceae</taxon>
        <taxon>Nocardioides</taxon>
    </lineage>
</organism>
<feature type="transmembrane region" description="Helical" evidence="1">
    <location>
        <begin position="195"/>
        <end position="212"/>
    </location>
</feature>
<reference evidence="2 3" key="1">
    <citation type="submission" date="2020-09" db="EMBL/GenBank/DDBJ databases">
        <title>novel species in genus Nocardioides.</title>
        <authorList>
            <person name="Zhang G."/>
        </authorList>
    </citation>
    <scope>NUCLEOTIDE SEQUENCE [LARGE SCALE GENOMIC DNA]</scope>
    <source>
        <strain evidence="2 3">KCTC 39551</strain>
    </source>
</reference>
<feature type="transmembrane region" description="Helical" evidence="1">
    <location>
        <begin position="47"/>
        <end position="69"/>
    </location>
</feature>
<protein>
    <submittedName>
        <fullName evidence="2">Uncharacterized protein</fullName>
    </submittedName>
</protein>
<feature type="transmembrane region" description="Helical" evidence="1">
    <location>
        <begin position="156"/>
        <end position="175"/>
    </location>
</feature>
<evidence type="ECO:0000313" key="2">
    <source>
        <dbReference type="EMBL" id="MBD3926739.1"/>
    </source>
</evidence>
<dbReference type="EMBL" id="JACXYZ010000003">
    <property type="protein sequence ID" value="MBD3926739.1"/>
    <property type="molecule type" value="Genomic_DNA"/>
</dbReference>
<feature type="transmembrane region" description="Helical" evidence="1">
    <location>
        <begin position="131"/>
        <end position="149"/>
    </location>
</feature>
<sequence>MAIDPCTEYGLALAAEDFVPVLLAGAGTVVLALAAGRSVPQVRVPALLAGGLVTLGGLAKAVWKLLVAAEPCRNIEVLEQLLFPCLAFGFAGIVWALVGVRRGRPAPWPPYLVLPVLGAVAALAVGDTWPLLIAAAIGAVTVGVLGILLARRRRDAFGVVLFGVYIVGTLVLPPLAGRPDQSEALQWIEQLTNSVVQLCFLLGAIGLLRAAAPSTSVPDHTSAGVPR</sequence>
<keyword evidence="1" id="KW-1133">Transmembrane helix</keyword>
<gene>
    <name evidence="2" type="ORF">IEZ26_19120</name>
</gene>
<keyword evidence="1" id="KW-0812">Transmembrane</keyword>
<keyword evidence="1" id="KW-0472">Membrane</keyword>
<evidence type="ECO:0000313" key="3">
    <source>
        <dbReference type="Proteomes" id="UP000618818"/>
    </source>
</evidence>
<dbReference type="RefSeq" id="WP_191196579.1">
    <property type="nucleotide sequence ID" value="NZ_JACXYZ010000003.1"/>
</dbReference>
<feature type="transmembrane region" description="Helical" evidence="1">
    <location>
        <begin position="81"/>
        <end position="100"/>
    </location>
</feature>
<evidence type="ECO:0000256" key="1">
    <source>
        <dbReference type="SAM" id="Phobius"/>
    </source>
</evidence>
<feature type="transmembrane region" description="Helical" evidence="1">
    <location>
        <begin position="18"/>
        <end position="35"/>
    </location>
</feature>
<keyword evidence="3" id="KW-1185">Reference proteome</keyword>
<proteinExistence type="predicted"/>